<dbReference type="Proteomes" id="UP001055072">
    <property type="component" value="Unassembled WGS sequence"/>
</dbReference>
<keyword evidence="2" id="KW-1185">Reference proteome</keyword>
<proteinExistence type="predicted"/>
<evidence type="ECO:0000313" key="2">
    <source>
        <dbReference type="Proteomes" id="UP001055072"/>
    </source>
</evidence>
<comment type="caution">
    <text evidence="1">The sequence shown here is derived from an EMBL/GenBank/DDBJ whole genome shotgun (WGS) entry which is preliminary data.</text>
</comment>
<sequence length="543" mass="58839">MLLTALLTALCVETYALGQTLSSHSAPIIDLDYAVYEGVFNQTTNTTSFLGIRYAAPPVGKLRFQAPARPLDERRLGVQKANLLPTGCPQASFGMNESTPFKSGDSNNFIRRQSTNPEDCLFVNAWVPGRLKPNAKLPVLVWIHGGGYVSGDIQSTTGDDVIIKAGGGLIVVTFDYRLGVFGFLAGAQVKQKGALNAGLLDQNAVLEWVQKNIHHFGGNPDEVTIWGESAGAGSVLQHMIAHAGNTQPPLFKAAITSSTFLPSQYKFDNRIYEQIYSELVERTGYVKADTSVLVHYSLMTATANQEIIISGFFGTFVTVPVIDGEFIQSSPTQQIASGILNGDRFLAIINTFEGTVFVNESLSVNMTISDYVSQLFPELDDKQINAIAAQYTNISTLDIPLDKDGAIMGESIFICPTYLVLQSFAGTAFKAEFAIPPGTHGCDIPYYFPRGAGTPPPFEVFSNPEFTASFAGAIAGFAKFGDPNVHPVSGIITPHWKPFSDGHSEMLFNRTEDFQPDIRSITTDQALLERCAFWKSIAGPAGQ</sequence>
<evidence type="ECO:0000313" key="1">
    <source>
        <dbReference type="EMBL" id="KAI0094265.1"/>
    </source>
</evidence>
<reference evidence="1" key="1">
    <citation type="journal article" date="2021" name="Environ. Microbiol.">
        <title>Gene family expansions and transcriptome signatures uncover fungal adaptations to wood decay.</title>
        <authorList>
            <person name="Hage H."/>
            <person name="Miyauchi S."/>
            <person name="Viragh M."/>
            <person name="Drula E."/>
            <person name="Min B."/>
            <person name="Chaduli D."/>
            <person name="Navarro D."/>
            <person name="Favel A."/>
            <person name="Norest M."/>
            <person name="Lesage-Meessen L."/>
            <person name="Balint B."/>
            <person name="Merenyi Z."/>
            <person name="de Eugenio L."/>
            <person name="Morin E."/>
            <person name="Martinez A.T."/>
            <person name="Baldrian P."/>
            <person name="Stursova M."/>
            <person name="Martinez M.J."/>
            <person name="Novotny C."/>
            <person name="Magnuson J.K."/>
            <person name="Spatafora J.W."/>
            <person name="Maurice S."/>
            <person name="Pangilinan J."/>
            <person name="Andreopoulos W."/>
            <person name="LaButti K."/>
            <person name="Hundley H."/>
            <person name="Na H."/>
            <person name="Kuo A."/>
            <person name="Barry K."/>
            <person name="Lipzen A."/>
            <person name="Henrissat B."/>
            <person name="Riley R."/>
            <person name="Ahrendt S."/>
            <person name="Nagy L.G."/>
            <person name="Grigoriev I.V."/>
            <person name="Martin F."/>
            <person name="Rosso M.N."/>
        </authorList>
    </citation>
    <scope>NUCLEOTIDE SEQUENCE</scope>
    <source>
        <strain evidence="1">CBS 384.51</strain>
    </source>
</reference>
<organism evidence="1 2">
    <name type="scientific">Irpex rosettiformis</name>
    <dbReference type="NCBI Taxonomy" id="378272"/>
    <lineage>
        <taxon>Eukaryota</taxon>
        <taxon>Fungi</taxon>
        <taxon>Dikarya</taxon>
        <taxon>Basidiomycota</taxon>
        <taxon>Agaricomycotina</taxon>
        <taxon>Agaricomycetes</taxon>
        <taxon>Polyporales</taxon>
        <taxon>Irpicaceae</taxon>
        <taxon>Irpex</taxon>
    </lineage>
</organism>
<accession>A0ACB8UIX1</accession>
<name>A0ACB8UIX1_9APHY</name>
<gene>
    <name evidence="1" type="ORF">BDY19DRAFT_988127</name>
</gene>
<dbReference type="EMBL" id="MU274900">
    <property type="protein sequence ID" value="KAI0094265.1"/>
    <property type="molecule type" value="Genomic_DNA"/>
</dbReference>
<protein>
    <submittedName>
        <fullName evidence="1">Cephalosporin esterase</fullName>
    </submittedName>
</protein>